<sequence>MYSSMDEIKKELQELCSEYLTILDDLKDEELISQDTYDKCSAQKVSFLEE</sequence>
<dbReference type="EMBL" id="JAGGJX010000006">
    <property type="protein sequence ID" value="MBP1856009.1"/>
    <property type="molecule type" value="Genomic_DNA"/>
</dbReference>
<name>A0ABS4EDJ0_9FIRM</name>
<dbReference type="RefSeq" id="WP_185748192.1">
    <property type="nucleotide sequence ID" value="NZ_BAAACS010000016.1"/>
</dbReference>
<protein>
    <submittedName>
        <fullName evidence="1">Uncharacterized protein</fullName>
    </submittedName>
</protein>
<accession>A0ABS4EDJ0</accession>
<proteinExistence type="predicted"/>
<evidence type="ECO:0000313" key="2">
    <source>
        <dbReference type="Proteomes" id="UP000767291"/>
    </source>
</evidence>
<evidence type="ECO:0000313" key="1">
    <source>
        <dbReference type="EMBL" id="MBP1856009.1"/>
    </source>
</evidence>
<keyword evidence="2" id="KW-1185">Reference proteome</keyword>
<gene>
    <name evidence="1" type="ORF">J2Z43_002411</name>
</gene>
<comment type="caution">
    <text evidence="1">The sequence shown here is derived from an EMBL/GenBank/DDBJ whole genome shotgun (WGS) entry which is preliminary data.</text>
</comment>
<dbReference type="Proteomes" id="UP000767291">
    <property type="component" value="Unassembled WGS sequence"/>
</dbReference>
<organism evidence="1 2">
    <name type="scientific">Metaclostridioides mangenotii</name>
    <dbReference type="NCBI Taxonomy" id="1540"/>
    <lineage>
        <taxon>Bacteria</taxon>
        <taxon>Bacillati</taxon>
        <taxon>Bacillota</taxon>
        <taxon>Clostridia</taxon>
        <taxon>Peptostreptococcales</taxon>
        <taxon>Peptostreptococcaceae</taxon>
        <taxon>Metaclostridioides</taxon>
    </lineage>
</organism>
<reference evidence="1 2" key="1">
    <citation type="submission" date="2021-03" db="EMBL/GenBank/DDBJ databases">
        <title>Genomic Encyclopedia of Type Strains, Phase IV (KMG-IV): sequencing the most valuable type-strain genomes for metagenomic binning, comparative biology and taxonomic classification.</title>
        <authorList>
            <person name="Goeker M."/>
        </authorList>
    </citation>
    <scope>NUCLEOTIDE SEQUENCE [LARGE SCALE GENOMIC DNA]</scope>
    <source>
        <strain evidence="1 2">DSM 1289</strain>
    </source>
</reference>